<protein>
    <submittedName>
        <fullName evidence="2">Helix-turn-helix</fullName>
    </submittedName>
</protein>
<dbReference type="RefSeq" id="WP_076502519.1">
    <property type="nucleotide sequence ID" value="NZ_FTOP01000015.1"/>
</dbReference>
<feature type="domain" description="HTH cro/C1-type" evidence="1">
    <location>
        <begin position="44"/>
        <end position="98"/>
    </location>
</feature>
<dbReference type="InterPro" id="IPR010982">
    <property type="entry name" value="Lambda_DNA-bd_dom_sf"/>
</dbReference>
<dbReference type="OrthoDB" id="680449at2"/>
<evidence type="ECO:0000259" key="1">
    <source>
        <dbReference type="PROSITE" id="PS50943"/>
    </source>
</evidence>
<dbReference type="CDD" id="cd00093">
    <property type="entry name" value="HTH_XRE"/>
    <property type="match status" value="1"/>
</dbReference>
<name>A0A1N7PA81_9BACT</name>
<evidence type="ECO:0000313" key="3">
    <source>
        <dbReference type="Proteomes" id="UP000186026"/>
    </source>
</evidence>
<dbReference type="PROSITE" id="PS50943">
    <property type="entry name" value="HTH_CROC1"/>
    <property type="match status" value="1"/>
</dbReference>
<proteinExistence type="predicted"/>
<dbReference type="EMBL" id="FTOP01000015">
    <property type="protein sequence ID" value="SIT07450.1"/>
    <property type="molecule type" value="Genomic_DNA"/>
</dbReference>
<dbReference type="SMART" id="SM00530">
    <property type="entry name" value="HTH_XRE"/>
    <property type="match status" value="1"/>
</dbReference>
<organism evidence="2 3">
    <name type="scientific">Belliella pelovolcani</name>
    <dbReference type="NCBI Taxonomy" id="529505"/>
    <lineage>
        <taxon>Bacteria</taxon>
        <taxon>Pseudomonadati</taxon>
        <taxon>Bacteroidota</taxon>
        <taxon>Cytophagia</taxon>
        <taxon>Cytophagales</taxon>
        <taxon>Cyclobacteriaceae</taxon>
        <taxon>Belliella</taxon>
    </lineage>
</organism>
<dbReference type="SUPFAM" id="SSF47413">
    <property type="entry name" value="lambda repressor-like DNA-binding domains"/>
    <property type="match status" value="1"/>
</dbReference>
<accession>A0A1N7PA81</accession>
<dbReference type="GO" id="GO:0003677">
    <property type="term" value="F:DNA binding"/>
    <property type="evidence" value="ECO:0007669"/>
    <property type="project" value="InterPro"/>
</dbReference>
<evidence type="ECO:0000313" key="2">
    <source>
        <dbReference type="EMBL" id="SIT07450.1"/>
    </source>
</evidence>
<sequence>MNKTEEKIKALAAENPVSNWKEKVAFRKANKATLRQAAKVALRLLDALEEKGWSQAQLARELEVTPQQVSKWVKGEGDFKFSTIDKLEKVLGITIHVVLAEDEFVTTEEAFEARINEEVMAYHQRWTMTQEYLKLKNQVTNPQTVMAVSHADKDVIAMAG</sequence>
<gene>
    <name evidence="2" type="ORF">SAMN05421761_1156</name>
</gene>
<dbReference type="STRING" id="529505.SAMN05421761_1156"/>
<keyword evidence="3" id="KW-1185">Reference proteome</keyword>
<dbReference type="InterPro" id="IPR001387">
    <property type="entry name" value="Cro/C1-type_HTH"/>
</dbReference>
<dbReference type="AlphaFoldDB" id="A0A1N7PA81"/>
<dbReference type="Proteomes" id="UP000186026">
    <property type="component" value="Unassembled WGS sequence"/>
</dbReference>
<dbReference type="Gene3D" id="1.10.260.40">
    <property type="entry name" value="lambda repressor-like DNA-binding domains"/>
    <property type="match status" value="1"/>
</dbReference>
<reference evidence="3" key="1">
    <citation type="submission" date="2017-01" db="EMBL/GenBank/DDBJ databases">
        <authorList>
            <person name="Varghese N."/>
            <person name="Submissions S."/>
        </authorList>
    </citation>
    <scope>NUCLEOTIDE SEQUENCE [LARGE SCALE GENOMIC DNA]</scope>
    <source>
        <strain evidence="3">DSM 46698</strain>
    </source>
</reference>
<dbReference type="Pfam" id="PF01381">
    <property type="entry name" value="HTH_3"/>
    <property type="match status" value="1"/>
</dbReference>